<dbReference type="Gene3D" id="3.10.310.20">
    <property type="entry name" value="DHHA2 domain"/>
    <property type="match status" value="1"/>
</dbReference>
<dbReference type="InterPro" id="IPR004097">
    <property type="entry name" value="DHHA2"/>
</dbReference>
<protein>
    <recommendedName>
        <fullName evidence="2">inorganic diphosphatase</fullName>
        <ecNumber evidence="2">3.6.1.1</ecNumber>
    </recommendedName>
    <alternativeName>
        <fullName evidence="6">Pyrophosphate phospho-hydrolase</fullName>
    </alternativeName>
</protein>
<dbReference type="SMART" id="SM01131">
    <property type="entry name" value="DHHA2"/>
    <property type="match status" value="1"/>
</dbReference>
<dbReference type="Pfam" id="PF02833">
    <property type="entry name" value="DHHA2"/>
    <property type="match status" value="1"/>
</dbReference>
<dbReference type="SUPFAM" id="SSF64182">
    <property type="entry name" value="DHH phosphoesterases"/>
    <property type="match status" value="1"/>
</dbReference>
<dbReference type="PANTHER" id="PTHR12112">
    <property type="entry name" value="BNIP - RELATED"/>
    <property type="match status" value="1"/>
</dbReference>
<keyword evidence="3" id="KW-0479">Metal-binding</keyword>
<dbReference type="NCBIfam" id="NF003877">
    <property type="entry name" value="PRK05427.1"/>
    <property type="match status" value="1"/>
</dbReference>
<dbReference type="EC" id="3.6.1.1" evidence="2"/>
<evidence type="ECO:0000256" key="5">
    <source>
        <dbReference type="ARBA" id="ARBA00023211"/>
    </source>
</evidence>
<dbReference type="Proteomes" id="UP000230869">
    <property type="component" value="Unassembled WGS sequence"/>
</dbReference>
<dbReference type="InterPro" id="IPR001667">
    <property type="entry name" value="DDH_dom"/>
</dbReference>
<evidence type="ECO:0000313" key="9">
    <source>
        <dbReference type="EMBL" id="PIR13714.1"/>
    </source>
</evidence>
<reference evidence="9 10" key="1">
    <citation type="submission" date="2017-09" db="EMBL/GenBank/DDBJ databases">
        <title>Depth-based differentiation of microbial function through sediment-hosted aquifers and enrichment of novel symbionts in the deep terrestrial subsurface.</title>
        <authorList>
            <person name="Probst A.J."/>
            <person name="Ladd B."/>
            <person name="Jarett J.K."/>
            <person name="Geller-Mcgrath D.E."/>
            <person name="Sieber C.M."/>
            <person name="Emerson J.B."/>
            <person name="Anantharaman K."/>
            <person name="Thomas B.C."/>
            <person name="Malmstrom R."/>
            <person name="Stieglmeier M."/>
            <person name="Klingl A."/>
            <person name="Woyke T."/>
            <person name="Ryan C.M."/>
            <person name="Banfield J.F."/>
        </authorList>
    </citation>
    <scope>NUCLEOTIDE SEQUENCE [LARGE SCALE GENOMIC DNA]</scope>
    <source>
        <strain evidence="9">CG11_big_fil_rev_8_21_14_0_20_39_10</strain>
    </source>
</reference>
<dbReference type="GO" id="GO:0004427">
    <property type="term" value="F:inorganic diphosphate phosphatase activity"/>
    <property type="evidence" value="ECO:0007669"/>
    <property type="project" value="UniProtKB-EC"/>
</dbReference>
<evidence type="ECO:0000256" key="6">
    <source>
        <dbReference type="ARBA" id="ARBA00032535"/>
    </source>
</evidence>
<evidence type="ECO:0000256" key="2">
    <source>
        <dbReference type="ARBA" id="ARBA00012146"/>
    </source>
</evidence>
<evidence type="ECO:0000256" key="7">
    <source>
        <dbReference type="ARBA" id="ARBA00047820"/>
    </source>
</evidence>
<accession>A0A2M6K9K2</accession>
<name>A0A2M6K9K2_9BACT</name>
<proteinExistence type="predicted"/>
<dbReference type="GO" id="GO:0005737">
    <property type="term" value="C:cytoplasm"/>
    <property type="evidence" value="ECO:0007669"/>
    <property type="project" value="InterPro"/>
</dbReference>
<comment type="catalytic activity">
    <reaction evidence="7">
        <text>diphosphate + H2O = 2 phosphate + H(+)</text>
        <dbReference type="Rhea" id="RHEA:24576"/>
        <dbReference type="ChEBI" id="CHEBI:15377"/>
        <dbReference type="ChEBI" id="CHEBI:15378"/>
        <dbReference type="ChEBI" id="CHEBI:33019"/>
        <dbReference type="ChEBI" id="CHEBI:43474"/>
        <dbReference type="EC" id="3.6.1.1"/>
    </reaction>
</comment>
<keyword evidence="5" id="KW-0464">Manganese</keyword>
<dbReference type="InterPro" id="IPR038763">
    <property type="entry name" value="DHH_sf"/>
</dbReference>
<dbReference type="FunFam" id="3.90.1640.10:FF:000001">
    <property type="entry name" value="Probable manganese-dependent inorganic pyrophosphatase"/>
    <property type="match status" value="1"/>
</dbReference>
<comment type="caution">
    <text evidence="9">The sequence shown here is derived from an EMBL/GenBank/DDBJ whole genome shotgun (WGS) entry which is preliminary data.</text>
</comment>
<dbReference type="InterPro" id="IPR038222">
    <property type="entry name" value="DHHA2_dom_sf"/>
</dbReference>
<dbReference type="PANTHER" id="PTHR12112:SF22">
    <property type="entry name" value="MANGANESE-DEPENDENT INORGANIC PYROPHOSPHATASE-RELATED"/>
    <property type="match status" value="1"/>
</dbReference>
<comment type="cofactor">
    <cofactor evidence="1">
        <name>Mn(2+)</name>
        <dbReference type="ChEBI" id="CHEBI:29035"/>
    </cofactor>
</comment>
<dbReference type="AlphaFoldDB" id="A0A2M6K9K2"/>
<evidence type="ECO:0000256" key="3">
    <source>
        <dbReference type="ARBA" id="ARBA00022723"/>
    </source>
</evidence>
<dbReference type="EMBL" id="PCWW01000022">
    <property type="protein sequence ID" value="PIR13714.1"/>
    <property type="molecule type" value="Genomic_DNA"/>
</dbReference>
<dbReference type="GO" id="GO:0046872">
    <property type="term" value="F:metal ion binding"/>
    <property type="evidence" value="ECO:0007669"/>
    <property type="project" value="UniProtKB-KW"/>
</dbReference>
<evidence type="ECO:0000256" key="4">
    <source>
        <dbReference type="ARBA" id="ARBA00022801"/>
    </source>
</evidence>
<evidence type="ECO:0000313" key="10">
    <source>
        <dbReference type="Proteomes" id="UP000230869"/>
    </source>
</evidence>
<feature type="domain" description="DHHA2" evidence="8">
    <location>
        <begin position="191"/>
        <end position="317"/>
    </location>
</feature>
<dbReference type="Pfam" id="PF01368">
    <property type="entry name" value="DHH"/>
    <property type="match status" value="1"/>
</dbReference>
<dbReference type="Gene3D" id="3.90.1640.10">
    <property type="entry name" value="inorganic pyrophosphatase (n-terminal core)"/>
    <property type="match status" value="1"/>
</dbReference>
<organism evidence="9 10">
    <name type="scientific">Candidatus Falkowbacteria bacterium CG11_big_fil_rev_8_21_14_0_20_39_10</name>
    <dbReference type="NCBI Taxonomy" id="1974570"/>
    <lineage>
        <taxon>Bacteria</taxon>
        <taxon>Candidatus Falkowiibacteriota</taxon>
    </lineage>
</organism>
<gene>
    <name evidence="9" type="ORF">COV49_01240</name>
</gene>
<sequence>MSDKIYIIGHQSPDLDSVVAAVSYANLKNLTQNARKNHEGTEKVEYVPAIAGKVNQVTEYILKKFGFDAPDILNDADGKNLVLVDHNESSQMVDGGDKATIVEILDHHKLNFSYSEPIEIKVRPWGSTTSIIYWLYQENDLKIDKNLAGLMLSAVLDDTVITKSPTCTDFDKKFIKELANLASIKDWKNYGLEMFKIKSSVKDLSAEEIIKLDFKDFQFKAGKFGIGQVETVDLSEFDSREDELKAELDKIRQAGNYHSVVLFITDIIKEGSKVLASTSDQGKVEAALGSKLKNGKAYIKGIISRKKQVIPKFTEVFD</sequence>
<evidence type="ECO:0000259" key="8">
    <source>
        <dbReference type="SMART" id="SM01131"/>
    </source>
</evidence>
<keyword evidence="4" id="KW-0378">Hydrolase</keyword>
<evidence type="ECO:0000256" key="1">
    <source>
        <dbReference type="ARBA" id="ARBA00001936"/>
    </source>
</evidence>